<proteinExistence type="predicted"/>
<gene>
    <name evidence="2" type="ORF">LCGC14_0203950</name>
</gene>
<reference evidence="2" key="1">
    <citation type="journal article" date="2015" name="Nature">
        <title>Complex archaea that bridge the gap between prokaryotes and eukaryotes.</title>
        <authorList>
            <person name="Spang A."/>
            <person name="Saw J.H."/>
            <person name="Jorgensen S.L."/>
            <person name="Zaremba-Niedzwiedzka K."/>
            <person name="Martijn J."/>
            <person name="Lind A.E."/>
            <person name="van Eijk R."/>
            <person name="Schleper C."/>
            <person name="Guy L."/>
            <person name="Ettema T.J."/>
        </authorList>
    </citation>
    <scope>NUCLEOTIDE SEQUENCE</scope>
</reference>
<organism evidence="2">
    <name type="scientific">marine sediment metagenome</name>
    <dbReference type="NCBI Taxonomy" id="412755"/>
    <lineage>
        <taxon>unclassified sequences</taxon>
        <taxon>metagenomes</taxon>
        <taxon>ecological metagenomes</taxon>
    </lineage>
</organism>
<keyword evidence="1" id="KW-0812">Transmembrane</keyword>
<comment type="caution">
    <text evidence="2">The sequence shown here is derived from an EMBL/GenBank/DDBJ whole genome shotgun (WGS) entry which is preliminary data.</text>
</comment>
<evidence type="ECO:0000256" key="1">
    <source>
        <dbReference type="SAM" id="Phobius"/>
    </source>
</evidence>
<evidence type="ECO:0000313" key="2">
    <source>
        <dbReference type="EMBL" id="KKN92867.1"/>
    </source>
</evidence>
<accession>A0A0F9UZF6</accession>
<dbReference type="PROSITE" id="PS51257">
    <property type="entry name" value="PROKAR_LIPOPROTEIN"/>
    <property type="match status" value="1"/>
</dbReference>
<protein>
    <submittedName>
        <fullName evidence="2">Uncharacterized protein</fullName>
    </submittedName>
</protein>
<name>A0A0F9UZF6_9ZZZZ</name>
<keyword evidence="1" id="KW-0472">Membrane</keyword>
<dbReference type="AlphaFoldDB" id="A0A0F9UZF6"/>
<feature type="transmembrane region" description="Helical" evidence="1">
    <location>
        <begin position="6"/>
        <end position="24"/>
    </location>
</feature>
<dbReference type="EMBL" id="LAZR01000091">
    <property type="protein sequence ID" value="KKN92867.1"/>
    <property type="molecule type" value="Genomic_DNA"/>
</dbReference>
<keyword evidence="1" id="KW-1133">Transmembrane helix</keyword>
<sequence>MSRWVFLVPVLVLAGAACLVYWLLSQRDSAPREQCQGMLDIPTYLLLDREYLVFIGVPPSHPSRWTRVIRLDGDDLVDVHDHRYVLGDVSAAIVAYPNGEILEEVRAFRPFPDGIDYIQDALETIRDVLDVDQLSTGRDYVKVEHTDYRSAEDGRLVYLTTVTNIGSERIRVLKLGGYLLIDGEWTLHTITGGYFTAEQFRSWYAVEGDGWISPGETVSDPDNFGNRGALWAYFCETESGVRFVAGAKVN</sequence>